<name>A0AAW0ID23_MYOGA</name>
<organism evidence="1 2">
    <name type="scientific">Myodes glareolus</name>
    <name type="common">Bank vole</name>
    <name type="synonym">Clethrionomys glareolus</name>
    <dbReference type="NCBI Taxonomy" id="447135"/>
    <lineage>
        <taxon>Eukaryota</taxon>
        <taxon>Metazoa</taxon>
        <taxon>Chordata</taxon>
        <taxon>Craniata</taxon>
        <taxon>Vertebrata</taxon>
        <taxon>Euteleostomi</taxon>
        <taxon>Mammalia</taxon>
        <taxon>Eutheria</taxon>
        <taxon>Euarchontoglires</taxon>
        <taxon>Glires</taxon>
        <taxon>Rodentia</taxon>
        <taxon>Myomorpha</taxon>
        <taxon>Muroidea</taxon>
        <taxon>Cricetidae</taxon>
        <taxon>Arvicolinae</taxon>
        <taxon>Myodes</taxon>
    </lineage>
</organism>
<dbReference type="AlphaFoldDB" id="A0AAW0ID23"/>
<gene>
    <name evidence="1" type="ORF">U0070_004593</name>
</gene>
<evidence type="ECO:0000313" key="2">
    <source>
        <dbReference type="Proteomes" id="UP001488838"/>
    </source>
</evidence>
<proteinExistence type="predicted"/>
<reference evidence="1 2" key="1">
    <citation type="journal article" date="2023" name="bioRxiv">
        <title>Conserved and derived expression patterns and positive selection on dental genes reveal complex evolutionary context of ever-growing rodent molars.</title>
        <authorList>
            <person name="Calamari Z.T."/>
            <person name="Song A."/>
            <person name="Cohen E."/>
            <person name="Akter M."/>
            <person name="Roy R.D."/>
            <person name="Hallikas O."/>
            <person name="Christensen M.M."/>
            <person name="Li P."/>
            <person name="Marangoni P."/>
            <person name="Jernvall J."/>
            <person name="Klein O.D."/>
        </authorList>
    </citation>
    <scope>NUCLEOTIDE SEQUENCE [LARGE SCALE GENOMIC DNA]</scope>
    <source>
        <strain evidence="1">V071</strain>
    </source>
</reference>
<comment type="caution">
    <text evidence="1">The sequence shown here is derived from an EMBL/GenBank/DDBJ whole genome shotgun (WGS) entry which is preliminary data.</text>
</comment>
<sequence>MEVQEGWGKHRKSACGMFPGRTGLVSQVQALDRRERISSAELRSHQNLKASLSDTLLRDAGHPESPWATRTAPRTTRLRITFVTSSKDEGKVC</sequence>
<dbReference type="Proteomes" id="UP001488838">
    <property type="component" value="Unassembled WGS sequence"/>
</dbReference>
<evidence type="ECO:0000313" key="1">
    <source>
        <dbReference type="EMBL" id="KAK7812132.1"/>
    </source>
</evidence>
<keyword evidence="2" id="KW-1185">Reference proteome</keyword>
<protein>
    <submittedName>
        <fullName evidence="1">Uncharacterized protein</fullName>
    </submittedName>
</protein>
<dbReference type="EMBL" id="JBBHLL010000159">
    <property type="protein sequence ID" value="KAK7812132.1"/>
    <property type="molecule type" value="Genomic_DNA"/>
</dbReference>
<accession>A0AAW0ID23</accession>